<comment type="caution">
    <text evidence="2">The sequence shown here is derived from an EMBL/GenBank/DDBJ whole genome shotgun (WGS) entry which is preliminary data.</text>
</comment>
<reference evidence="2" key="1">
    <citation type="submission" date="2021-09" db="EMBL/GenBank/DDBJ databases">
        <authorList>
            <consortium name="AG Swart"/>
            <person name="Singh M."/>
            <person name="Singh A."/>
            <person name="Seah K."/>
            <person name="Emmerich C."/>
        </authorList>
    </citation>
    <scope>NUCLEOTIDE SEQUENCE</scope>
    <source>
        <strain evidence="2">ATCC30299</strain>
    </source>
</reference>
<sequence>MANMIVIFLLLAIFPSIEALTCPKYQCKAKDYPFPDPSTCMSYDETNGIYYVNPCNYGYYCPAMLAEKSANCTRPLPSPPHAKLAGESCFYDEDCYLNNTCVNGYCKGHLENHSCLNHTDCDVGLRCHQDTCIAQIPAGEKGCIEDSDCVNNAGCDIVSSIDPTVNTCKTYFSISNEDPVNLNCTTAGDVNYLCKSGFCIELNKGDTPQCYTAPKSSKKIPTSCTADTDCVSKTIGKLNKSFNTDCLCSYTKAGGGVCDIFPGDSPYVKYSDIIKSWTKSKGILKCNTYARFSENCMDTWWEKKKIDELMYYDNYVFIYSVIHEAEDCVVQTYFPAYWEAKKEYDKGSDANGLIVGIFLVLGLGY</sequence>
<keyword evidence="3" id="KW-1185">Reference proteome</keyword>
<feature type="signal peptide" evidence="1">
    <location>
        <begin position="1"/>
        <end position="19"/>
    </location>
</feature>
<gene>
    <name evidence="2" type="ORF">BSTOLATCC_MIC65377</name>
</gene>
<dbReference type="Proteomes" id="UP001162131">
    <property type="component" value="Unassembled WGS sequence"/>
</dbReference>
<protein>
    <recommendedName>
        <fullName evidence="4">Dickkopf N-terminal cysteine-rich domain-containing protein</fullName>
    </recommendedName>
</protein>
<dbReference type="AlphaFoldDB" id="A0AAU9K916"/>
<name>A0AAU9K916_9CILI</name>
<organism evidence="2 3">
    <name type="scientific">Blepharisma stoltei</name>
    <dbReference type="NCBI Taxonomy" id="1481888"/>
    <lineage>
        <taxon>Eukaryota</taxon>
        <taxon>Sar</taxon>
        <taxon>Alveolata</taxon>
        <taxon>Ciliophora</taxon>
        <taxon>Postciliodesmatophora</taxon>
        <taxon>Heterotrichea</taxon>
        <taxon>Heterotrichida</taxon>
        <taxon>Blepharismidae</taxon>
        <taxon>Blepharisma</taxon>
    </lineage>
</organism>
<proteinExistence type="predicted"/>
<evidence type="ECO:0000256" key="1">
    <source>
        <dbReference type="SAM" id="SignalP"/>
    </source>
</evidence>
<evidence type="ECO:0000313" key="3">
    <source>
        <dbReference type="Proteomes" id="UP001162131"/>
    </source>
</evidence>
<accession>A0AAU9K916</accession>
<dbReference type="EMBL" id="CAJZBQ010000063">
    <property type="protein sequence ID" value="CAG9336070.1"/>
    <property type="molecule type" value="Genomic_DNA"/>
</dbReference>
<feature type="chain" id="PRO_5043538222" description="Dickkopf N-terminal cysteine-rich domain-containing protein" evidence="1">
    <location>
        <begin position="20"/>
        <end position="365"/>
    </location>
</feature>
<evidence type="ECO:0008006" key="4">
    <source>
        <dbReference type="Google" id="ProtNLM"/>
    </source>
</evidence>
<keyword evidence="1" id="KW-0732">Signal</keyword>
<evidence type="ECO:0000313" key="2">
    <source>
        <dbReference type="EMBL" id="CAG9336070.1"/>
    </source>
</evidence>